<dbReference type="InterPro" id="IPR050490">
    <property type="entry name" value="Bact_solute-bd_prot1"/>
</dbReference>
<dbReference type="InterPro" id="IPR006059">
    <property type="entry name" value="SBP"/>
</dbReference>
<organism evidence="6 7">
    <name type="scientific">Paenibacillus pseudetheri</name>
    <dbReference type="NCBI Taxonomy" id="2897682"/>
    <lineage>
        <taxon>Bacteria</taxon>
        <taxon>Bacillati</taxon>
        <taxon>Bacillota</taxon>
        <taxon>Bacilli</taxon>
        <taxon>Bacillales</taxon>
        <taxon>Paenibacillaceae</taxon>
        <taxon>Paenibacillus</taxon>
    </lineage>
</organism>
<dbReference type="RefSeq" id="WP_234534261.1">
    <property type="nucleotide sequence ID" value="NZ_CAKMAB010000011.1"/>
</dbReference>
<keyword evidence="7" id="KW-1185">Reference proteome</keyword>
<dbReference type="PROSITE" id="PS51257">
    <property type="entry name" value="PROKAR_LIPOPROTEIN"/>
    <property type="match status" value="1"/>
</dbReference>
<evidence type="ECO:0000313" key="7">
    <source>
        <dbReference type="Proteomes" id="UP000838749"/>
    </source>
</evidence>
<accession>A0ABM9BCA7</accession>
<comment type="caution">
    <text evidence="6">The sequence shown here is derived from an EMBL/GenBank/DDBJ whole genome shotgun (WGS) entry which is preliminary data.</text>
</comment>
<proteinExistence type="predicted"/>
<protein>
    <submittedName>
        <fullName evidence="6">Lipoprotein LipO</fullName>
    </submittedName>
</protein>
<dbReference type="EMBL" id="CAKMAB010000011">
    <property type="protein sequence ID" value="CAH1056361.1"/>
    <property type="molecule type" value="Genomic_DNA"/>
</dbReference>
<keyword evidence="2" id="KW-0732">Signal</keyword>
<name>A0ABM9BCA7_9BACL</name>
<dbReference type="Gene3D" id="3.40.190.10">
    <property type="entry name" value="Periplasmic binding protein-like II"/>
    <property type="match status" value="2"/>
</dbReference>
<keyword evidence="5 6" id="KW-0449">Lipoprotein</keyword>
<dbReference type="Pfam" id="PF13416">
    <property type="entry name" value="SBP_bac_8"/>
    <property type="match status" value="1"/>
</dbReference>
<dbReference type="SUPFAM" id="SSF53850">
    <property type="entry name" value="Periplasmic binding protein-like II"/>
    <property type="match status" value="1"/>
</dbReference>
<keyword evidence="1" id="KW-1003">Cell membrane</keyword>
<evidence type="ECO:0000256" key="5">
    <source>
        <dbReference type="ARBA" id="ARBA00023288"/>
    </source>
</evidence>
<dbReference type="PANTHER" id="PTHR43649">
    <property type="entry name" value="ARABINOSE-BINDING PROTEIN-RELATED"/>
    <property type="match status" value="1"/>
</dbReference>
<evidence type="ECO:0000256" key="4">
    <source>
        <dbReference type="ARBA" id="ARBA00023139"/>
    </source>
</evidence>
<keyword evidence="3" id="KW-0472">Membrane</keyword>
<evidence type="ECO:0000256" key="1">
    <source>
        <dbReference type="ARBA" id="ARBA00022475"/>
    </source>
</evidence>
<dbReference type="PANTHER" id="PTHR43649:SF33">
    <property type="entry name" value="POLYGALACTURONAN_RHAMNOGALACTURONAN-BINDING PROTEIN YTCQ"/>
    <property type="match status" value="1"/>
</dbReference>
<evidence type="ECO:0000256" key="3">
    <source>
        <dbReference type="ARBA" id="ARBA00023136"/>
    </source>
</evidence>
<sequence length="506" mass="55764">MKSKKWVVMLLVLVLAVSMIGCGSKEEKKEPSESGSKNQASAPVEISVGTMTFAESPSNDLDSIKQLNEKFNVQLNIDYYPVNSYKEKLNALLASRGLPDVILVEDINDPAFANAAEQGAFWDLTPFIKDYPNLAAYPENVYKNVQFQGKTFGIPRVRPLDGHEALIIRQDWLDKLGLKAPATMDEFASLMAAFTKNDPDGNTKPDTYGLVQSSVSGYMMSMFGAGSTWKETTEGGLEPYWTTEEAKQALAFWSKAYKDGYVIQDLPILKPSQVKDMLIQGKAGMALANVNEAFMFSEELKKVSPNAVLKAYALPSAPDGKKYYDQQVGSYGQFLINKSVSEEKLKKILEVYNETATQEGYNLVAYGVKDVDYTVTADGSITQTDAGKQKAYGTATSAQWISGFFNKYQRAESSGISEEERAYNRSLIDEISKVSVANPGAGLPVSSVWLEKGADWQKKFVDLYTNVVIGKSSMADWDNFVNGLKADASFQKHLSETSESFKAKGK</sequence>
<dbReference type="Proteomes" id="UP000838749">
    <property type="component" value="Unassembled WGS sequence"/>
</dbReference>
<evidence type="ECO:0000256" key="2">
    <source>
        <dbReference type="ARBA" id="ARBA00022729"/>
    </source>
</evidence>
<keyword evidence="4" id="KW-0564">Palmitate</keyword>
<reference evidence="6" key="1">
    <citation type="submission" date="2021-12" db="EMBL/GenBank/DDBJ databases">
        <authorList>
            <person name="Criscuolo A."/>
        </authorList>
    </citation>
    <scope>NUCLEOTIDE SEQUENCE</scope>
    <source>
        <strain evidence="6">CIP111894</strain>
    </source>
</reference>
<evidence type="ECO:0000313" key="6">
    <source>
        <dbReference type="EMBL" id="CAH1056361.1"/>
    </source>
</evidence>
<gene>
    <name evidence="6" type="primary">lipO_1</name>
    <name evidence="6" type="ORF">PAECIP111894_02514</name>
</gene>